<dbReference type="AlphaFoldDB" id="A0A3B0C4N9"/>
<comment type="caution">
    <text evidence="2">The sequence shown here is derived from an EMBL/GenBank/DDBJ whole genome shotgun (WGS) entry which is preliminary data.</text>
</comment>
<feature type="region of interest" description="Disordered" evidence="1">
    <location>
        <begin position="831"/>
        <end position="884"/>
    </location>
</feature>
<reference evidence="2 3" key="1">
    <citation type="submission" date="2018-10" db="EMBL/GenBank/DDBJ databases">
        <title>Ulvibacterium marinum gen. nov., sp. nov., a novel marine bacterium of the family Flavobacteriaceae, isolated from a culture of the green alga Ulva prolifera.</title>
        <authorList>
            <person name="Zhang Z."/>
        </authorList>
    </citation>
    <scope>NUCLEOTIDE SEQUENCE [LARGE SCALE GENOMIC DNA]</scope>
    <source>
        <strain evidence="2 3">CCMM003</strain>
    </source>
</reference>
<dbReference type="RefSeq" id="WP_120712384.1">
    <property type="nucleotide sequence ID" value="NZ_RBCJ01000003.1"/>
</dbReference>
<protein>
    <submittedName>
        <fullName evidence="2">AsmA family protein</fullName>
    </submittedName>
</protein>
<name>A0A3B0C4N9_9FLAO</name>
<dbReference type="GO" id="GO:0005886">
    <property type="term" value="C:plasma membrane"/>
    <property type="evidence" value="ECO:0007669"/>
    <property type="project" value="TreeGrafter"/>
</dbReference>
<evidence type="ECO:0000256" key="1">
    <source>
        <dbReference type="SAM" id="MobiDB-lite"/>
    </source>
</evidence>
<proteinExistence type="predicted"/>
<dbReference type="PANTHER" id="PTHR30441">
    <property type="entry name" value="DUF748 DOMAIN-CONTAINING PROTEIN"/>
    <property type="match status" value="1"/>
</dbReference>
<sequence length="906" mass="99012">MKKKALRILAISLLLVIALLVAIPFFLEAKIGDILKNNVNANVNAHLDFTDARLSLLGSFPNAEVTLENVTLLNTTPFEGDTLFAARMIGLKMGLGELFKSQGDPIGIKNFQVDGAQLNIKIDSAENANYDIAKKSEIEDVTEQPTNGFSFNLESYGITESQVSYTDLATGTSLVLSDLQHSGTGDLSLETSELDTQTQAQVTFGMDSTNYLSKNKLKLDALIGIDLKENKYTFLKNEALINQLPLIFDGFVKVNEKNQEVAISFETPSSDFKNFLAVIPEEYSKNIENVKTTGNFTVKGDINGVVDETHIPKFNISINSENASFKYPDLPKSVRNVFIDTEISNTTGITEDTFITIEKLSFKIEEDQFNMTSKISELMGNTKVNAHIDGTMNLANISQAYPVPADLNLSGILNADVTTAFDMTAVEKKQYEKTKTVGNVGIRNFEYGSTEIANPVKLNSVAMSFTPETVNLEQMNGITGQTDFDITGKISNLLGFMFNDEKVQGNFNLKSNTFALNDFMVEETMDTSETKSEVPEATEEKIKIPSFLDVSINAAANTVIYDNISLKDVKGNLRIKDEKAVLSNMTSSIFDGQMAFNGEVSTKDETPTFAMELDMDQLQIGETFEAMEMFQVLAPIAQVLKGKLDTEIKLSGNLTEDFTPDLLTLTGDLLANVMTREINTEQAPLLSSLDGKLDFVNLKELDLKDLKTKLSFENGLVSVKPFTIQYRDIAINVDGGHSFDRKLDYKATMEVPAKYLGKQVNDLIAQMDDGDLETLTVPITANIGGDYSSPNVSTDLASGVKNLTGQLVEIQKQKLLNKGKDKAADLIGGLLSDNSSENDSTQNEDSTSDGVKAVLGGILGGNKNEKDSTQTEIDSLAAPKKDPVEEAAKGILGGLFGKKKDTVKKE</sequence>
<accession>A0A3B0C4N9</accession>
<dbReference type="GO" id="GO:0090313">
    <property type="term" value="P:regulation of protein targeting to membrane"/>
    <property type="evidence" value="ECO:0007669"/>
    <property type="project" value="TreeGrafter"/>
</dbReference>
<dbReference type="Proteomes" id="UP000276603">
    <property type="component" value="Unassembled WGS sequence"/>
</dbReference>
<dbReference type="InterPro" id="IPR052894">
    <property type="entry name" value="AsmA-related"/>
</dbReference>
<organism evidence="2 3">
    <name type="scientific">Ulvibacterium marinum</name>
    <dbReference type="NCBI Taxonomy" id="2419782"/>
    <lineage>
        <taxon>Bacteria</taxon>
        <taxon>Pseudomonadati</taxon>
        <taxon>Bacteroidota</taxon>
        <taxon>Flavobacteriia</taxon>
        <taxon>Flavobacteriales</taxon>
        <taxon>Flavobacteriaceae</taxon>
        <taxon>Ulvibacterium</taxon>
    </lineage>
</organism>
<gene>
    <name evidence="2" type="ORF">D7Z94_14825</name>
</gene>
<evidence type="ECO:0000313" key="2">
    <source>
        <dbReference type="EMBL" id="RKN79571.1"/>
    </source>
</evidence>
<dbReference type="EMBL" id="RBCJ01000003">
    <property type="protein sequence ID" value="RKN79571.1"/>
    <property type="molecule type" value="Genomic_DNA"/>
</dbReference>
<feature type="compositionally biased region" description="Polar residues" evidence="1">
    <location>
        <begin position="832"/>
        <end position="849"/>
    </location>
</feature>
<dbReference type="OrthoDB" id="596403at2"/>
<evidence type="ECO:0000313" key="3">
    <source>
        <dbReference type="Proteomes" id="UP000276603"/>
    </source>
</evidence>
<keyword evidence="3" id="KW-1185">Reference proteome</keyword>
<dbReference type="PANTHER" id="PTHR30441:SF8">
    <property type="entry name" value="DUF748 DOMAIN-CONTAINING PROTEIN"/>
    <property type="match status" value="1"/>
</dbReference>